<dbReference type="InterPro" id="IPR029052">
    <property type="entry name" value="Metallo-depent_PP-like"/>
</dbReference>
<dbReference type="InterPro" id="IPR022506">
    <property type="entry name" value="Metallophosphoesterase_PPA1498"/>
</dbReference>
<feature type="region of interest" description="Disordered" evidence="1">
    <location>
        <begin position="31"/>
        <end position="57"/>
    </location>
</feature>
<comment type="caution">
    <text evidence="3">The sequence shown here is derived from an EMBL/GenBank/DDBJ whole genome shotgun (WGS) entry which is preliminary data.</text>
</comment>
<reference evidence="3 4" key="1">
    <citation type="submission" date="2018-05" db="EMBL/GenBank/DDBJ databases">
        <title>Genetic diversity of glacier-inhabiting Cryobacterium bacteria in China and description of Cryobacterium mengkeensis sp. nov. and Arthrobacter glacialis sp. nov.</title>
        <authorList>
            <person name="Liu Q."/>
            <person name="Xin Y.-H."/>
        </authorList>
    </citation>
    <scope>NUCLEOTIDE SEQUENCE [LARGE SCALE GENOMIC DNA]</scope>
    <source>
        <strain evidence="3 4">GP3</strain>
    </source>
</reference>
<evidence type="ECO:0000313" key="3">
    <source>
        <dbReference type="EMBL" id="PXA65051.1"/>
    </source>
</evidence>
<feature type="compositionally biased region" description="Low complexity" evidence="1">
    <location>
        <begin position="44"/>
        <end position="57"/>
    </location>
</feature>
<dbReference type="PROSITE" id="PS51318">
    <property type="entry name" value="TAT"/>
    <property type="match status" value="1"/>
</dbReference>
<evidence type="ECO:0000313" key="4">
    <source>
        <dbReference type="Proteomes" id="UP000246303"/>
    </source>
</evidence>
<dbReference type="Proteomes" id="UP000246303">
    <property type="component" value="Unassembled WGS sequence"/>
</dbReference>
<dbReference type="InterPro" id="IPR006311">
    <property type="entry name" value="TAT_signal"/>
</dbReference>
<dbReference type="AlphaFoldDB" id="A0A2V3DQT8"/>
<accession>A0A2V3DQT8</accession>
<dbReference type="RefSeq" id="WP_110106713.1">
    <property type="nucleotide sequence ID" value="NZ_JACBZZ010000001.1"/>
</dbReference>
<dbReference type="EMBL" id="QHLZ01000007">
    <property type="protein sequence ID" value="PXA65051.1"/>
    <property type="molecule type" value="Genomic_DNA"/>
</dbReference>
<keyword evidence="4" id="KW-1185">Reference proteome</keyword>
<dbReference type="Gene3D" id="3.30.750.180">
    <property type="entry name" value="GpdQ, beta-strand dimerisation domain"/>
    <property type="match status" value="1"/>
</dbReference>
<evidence type="ECO:0000256" key="1">
    <source>
        <dbReference type="SAM" id="MobiDB-lite"/>
    </source>
</evidence>
<dbReference type="InterPro" id="IPR042281">
    <property type="entry name" value="GpdQ_beta-strand"/>
</dbReference>
<evidence type="ECO:0000256" key="2">
    <source>
        <dbReference type="SAM" id="SignalP"/>
    </source>
</evidence>
<sequence>MQHNSAHLPSRRTFITGSALGLTALALAGCDRAQSPTPTPTTAPTPTLTSPTGAGTTLEARLVPGEKLDPTKPYRRLAADDGYALVVREDLCKGNPNRAGTRKALAAFGHITDTHILDPTSPAHTILGAFNTVAMDQMQRKLYYFRPQEALTVQVLDAMVRKLNAVKNGPVSGRPFDFYISTGDSSDNRGASEVNAFVDAMNGQKTSAFALPGRYSGLQSSGELPDALSRFIWQPVPPKSGSALWNNERGFPVVQHLLSSASKLITTDGSNVPWYSGFGNHDALVHDGVGMLGTPNESFHRALSTSDKIPLGLPPKIKFSDFMTKLNSSTATEAKALLESMPGNTVEASSLRRPMSKTEFMSAHVMNPGRHGPRGHGFTGENVRSGTAYYRFQLAPGIVGLMLDTTDTTGGGYGSLDAKQAAWLEKELNSISGIRYAANGTKVSTETKNQLAVIFSHHPSTTFSSKSLSVREKGDITSPESIQRFLGQYPNVILWVNGHLHKNVVWPRSSASGKHGFWEVSTASHIDFPQQARSVEVIDNRDGTLSIAGVMIDHSDAYQIDYSSPFTAAGLAAVSSELSMNAANSVGTRMDQNVELLLKKPF</sequence>
<feature type="chain" id="PRO_5039343078" evidence="2">
    <location>
        <begin position="34"/>
        <end position="602"/>
    </location>
</feature>
<gene>
    <name evidence="3" type="ORF">CVS29_12820</name>
</gene>
<dbReference type="NCBIfam" id="TIGR03767">
    <property type="entry name" value="P_acnes_RR"/>
    <property type="match status" value="1"/>
</dbReference>
<organism evidence="3 4">
    <name type="scientific">Arthrobacter psychrochitiniphilus</name>
    <dbReference type="NCBI Taxonomy" id="291045"/>
    <lineage>
        <taxon>Bacteria</taxon>
        <taxon>Bacillati</taxon>
        <taxon>Actinomycetota</taxon>
        <taxon>Actinomycetes</taxon>
        <taxon>Micrococcales</taxon>
        <taxon>Micrococcaceae</taxon>
        <taxon>Arthrobacter</taxon>
    </lineage>
</organism>
<feature type="signal peptide" evidence="2">
    <location>
        <begin position="1"/>
        <end position="33"/>
    </location>
</feature>
<dbReference type="SUPFAM" id="SSF56300">
    <property type="entry name" value="Metallo-dependent phosphatases"/>
    <property type="match status" value="1"/>
</dbReference>
<keyword evidence="2" id="KW-0732">Signal</keyword>
<protein>
    <submittedName>
        <fullName evidence="3">TIGR03767 family metallophosphoesterase</fullName>
    </submittedName>
</protein>
<proteinExistence type="predicted"/>
<name>A0A2V3DQT8_9MICC</name>
<dbReference type="OrthoDB" id="8132905at2"/>